<evidence type="ECO:0000259" key="1">
    <source>
        <dbReference type="SMART" id="SM01008"/>
    </source>
</evidence>
<evidence type="ECO:0000313" key="3">
    <source>
        <dbReference type="Proteomes" id="UP000608579"/>
    </source>
</evidence>
<comment type="caution">
    <text evidence="2">The sequence shown here is derived from an EMBL/GenBank/DDBJ whole genome shotgun (WGS) entry which is preliminary data.</text>
</comment>
<proteinExistence type="predicted"/>
<dbReference type="InterPro" id="IPR000674">
    <property type="entry name" value="Ald_Oxase/Xan_DH_a/b"/>
</dbReference>
<dbReference type="InterPro" id="IPR037165">
    <property type="entry name" value="AldOxase/xan_DH_Mopterin-bd_sf"/>
</dbReference>
<dbReference type="Gene3D" id="3.30.365.10">
    <property type="entry name" value="Aldehyde oxidase/xanthine dehydrogenase, molybdopterin binding domain"/>
    <property type="match status" value="4"/>
</dbReference>
<sequence length="758" mass="82694">MQQFRWVGRPIPRLDALDKAVGRTKYPSDYYMDNMLWGKVLRSKYPHAKILSIDVSKALKHPGVVAVFTHKDIPNNRFGLFHKDRPVLCDDKVRYIGDPVALVAAETPEAAEDAANLIDVRYEPLPVVDDVFKAVEGDGAKVHERGNVARQTRITFGDVEEAFDNAEVIVENTYRTGAQIHAYLETEAGLSYIDEKGRITIVSCGQSPYRDKKEICETLALPEEKVRVIIPPVGGAFGGKDDISVQIFLALITLKTGRPAKMFLSREESTISSTKRHMAYITMKTAADKNGKLLANQTEIILDTGAYEGLGPAVLDVAIENCNGPYKIPNIDIKAKLVYTNNYFASAFRGFGAPQVMFAIESQVDAIAEKLGLDPIEIRLRNVVRRGDYGVFRNKIEGSVGIADALEKARMHELWLRRDDIRKTRHRPWIRQGVGVAAAVKGYTIGALPDKGVVGIELTTDGRFIIKLSSTEIGQGVVAAIAQIAADMLSCHLKNIEIKAADTSQTPDTSVTSASRQLYLAGNALRKASEEMIKKLITAFSIATGEPAYNASVSDGYVVSTSTGRRLSYSEAARILEEKGIGREAFGEYEVPRTTPIPGTLEIPHLFYMYAAAIAHVEVNILTGVVKVKKLVLLPDAGRVINPQTFTGQVEGAAAQGIGYAVLEDAKIEQGILRTINLSTYLIPSIKDAPAMEVIPIETTEDTGPLGAKGVGEIGIIPVAPAVANAIKHATGVRVLEVPITPERLYRRLKEAGQNTPR</sequence>
<name>A0A832ZVQ5_CALS0</name>
<dbReference type="SMART" id="SM01008">
    <property type="entry name" value="Ald_Xan_dh_C"/>
    <property type="match status" value="1"/>
</dbReference>
<dbReference type="PANTHER" id="PTHR11908:SF157">
    <property type="entry name" value="XANTHINE DEHYDROGENASE SUBUNIT D-RELATED"/>
    <property type="match status" value="1"/>
</dbReference>
<dbReference type="InterPro" id="IPR008274">
    <property type="entry name" value="AldOxase/xan_DH_MoCoBD1"/>
</dbReference>
<dbReference type="AlphaFoldDB" id="A0A832ZVQ5"/>
<dbReference type="InterPro" id="IPR036856">
    <property type="entry name" value="Ald_Oxase/Xan_DH_a/b_sf"/>
</dbReference>
<gene>
    <name evidence="2" type="ORF">EYH45_04095</name>
</gene>
<dbReference type="EMBL" id="DQVM01000078">
    <property type="protein sequence ID" value="HIQ29726.1"/>
    <property type="molecule type" value="Genomic_DNA"/>
</dbReference>
<evidence type="ECO:0000313" key="2">
    <source>
        <dbReference type="EMBL" id="HIQ29726.1"/>
    </source>
</evidence>
<dbReference type="Pfam" id="PF01315">
    <property type="entry name" value="Ald_Xan_dh_C"/>
    <property type="match status" value="1"/>
</dbReference>
<feature type="domain" description="Aldehyde oxidase/xanthine dehydrogenase a/b hammerhead" evidence="1">
    <location>
        <begin position="21"/>
        <end position="126"/>
    </location>
</feature>
<dbReference type="GO" id="GO:0005506">
    <property type="term" value="F:iron ion binding"/>
    <property type="evidence" value="ECO:0007669"/>
    <property type="project" value="InterPro"/>
</dbReference>
<dbReference type="Pfam" id="PF20256">
    <property type="entry name" value="MoCoBD_2"/>
    <property type="match status" value="1"/>
</dbReference>
<organism evidence="2 3">
    <name type="scientific">Caldiarchaeum subterraneum</name>
    <dbReference type="NCBI Taxonomy" id="311458"/>
    <lineage>
        <taxon>Archaea</taxon>
        <taxon>Nitrososphaerota</taxon>
        <taxon>Candidatus Caldarchaeales</taxon>
        <taxon>Candidatus Caldarchaeaceae</taxon>
        <taxon>Candidatus Caldarchaeum</taxon>
    </lineage>
</organism>
<dbReference type="SUPFAM" id="SSF54665">
    <property type="entry name" value="CO dehydrogenase molybdoprotein N-domain-like"/>
    <property type="match status" value="1"/>
</dbReference>
<dbReference type="InterPro" id="IPR016208">
    <property type="entry name" value="Ald_Oxase/xanthine_DH-like"/>
</dbReference>
<dbReference type="Pfam" id="PF02738">
    <property type="entry name" value="MoCoBD_1"/>
    <property type="match status" value="1"/>
</dbReference>
<accession>A0A832ZVQ5</accession>
<reference evidence="2" key="1">
    <citation type="journal article" date="2020" name="ISME J.">
        <title>Gammaproteobacteria mediating utilization of methyl-, sulfur- and petroleum organic compounds in deep ocean hydrothermal plumes.</title>
        <authorList>
            <person name="Zhou Z."/>
            <person name="Liu Y."/>
            <person name="Pan J."/>
            <person name="Cron B.R."/>
            <person name="Toner B.M."/>
            <person name="Anantharaman K."/>
            <person name="Breier J.A."/>
            <person name="Dick G.J."/>
            <person name="Li M."/>
        </authorList>
    </citation>
    <scope>NUCLEOTIDE SEQUENCE</scope>
    <source>
        <strain evidence="2">SZUA-1515</strain>
    </source>
</reference>
<protein>
    <submittedName>
        <fullName evidence="2">Xanthine dehydrogenase family protein molybdopterin-binding subunit</fullName>
    </submittedName>
</protein>
<dbReference type="GO" id="GO:0016491">
    <property type="term" value="F:oxidoreductase activity"/>
    <property type="evidence" value="ECO:0007669"/>
    <property type="project" value="InterPro"/>
</dbReference>
<dbReference type="InterPro" id="IPR046867">
    <property type="entry name" value="AldOxase/xan_DH_MoCoBD2"/>
</dbReference>
<dbReference type="SUPFAM" id="SSF56003">
    <property type="entry name" value="Molybdenum cofactor-binding domain"/>
    <property type="match status" value="1"/>
</dbReference>
<dbReference type="Gene3D" id="3.90.1170.50">
    <property type="entry name" value="Aldehyde oxidase/xanthine dehydrogenase, a/b hammerhead"/>
    <property type="match status" value="1"/>
</dbReference>
<dbReference type="PANTHER" id="PTHR11908">
    <property type="entry name" value="XANTHINE DEHYDROGENASE"/>
    <property type="match status" value="1"/>
</dbReference>
<dbReference type="Proteomes" id="UP000608579">
    <property type="component" value="Unassembled WGS sequence"/>
</dbReference>